<dbReference type="GeneID" id="18933825"/>
<dbReference type="HOGENOM" id="CLU_2671575_0_0_1"/>
<dbReference type="InParanoid" id="F4RIH6"/>
<feature type="transmembrane region" description="Helical" evidence="1">
    <location>
        <begin position="24"/>
        <end position="42"/>
    </location>
</feature>
<dbReference type="VEuPathDB" id="FungiDB:MELLADRAFT_85381"/>
<keyword evidence="1" id="KW-0812">Transmembrane</keyword>
<protein>
    <submittedName>
        <fullName evidence="2">Uncharacterized protein</fullName>
    </submittedName>
</protein>
<name>F4RIH6_MELLP</name>
<organism evidence="3">
    <name type="scientific">Melampsora larici-populina (strain 98AG31 / pathotype 3-4-7)</name>
    <name type="common">Poplar leaf rust fungus</name>
    <dbReference type="NCBI Taxonomy" id="747676"/>
    <lineage>
        <taxon>Eukaryota</taxon>
        <taxon>Fungi</taxon>
        <taxon>Dikarya</taxon>
        <taxon>Basidiomycota</taxon>
        <taxon>Pucciniomycotina</taxon>
        <taxon>Pucciniomycetes</taxon>
        <taxon>Pucciniales</taxon>
        <taxon>Melampsoraceae</taxon>
        <taxon>Melampsora</taxon>
    </lineage>
</organism>
<evidence type="ECO:0000313" key="3">
    <source>
        <dbReference type="Proteomes" id="UP000001072"/>
    </source>
</evidence>
<sequence>MVEPWMRTIILILKIWRKKSNNPYIDTISLYGYVLLVIYYFVNGLKDGVSPYVLISTHMFPWNTLYSYFHAAFKM</sequence>
<dbReference type="KEGG" id="mlr:MELLADRAFT_85381"/>
<evidence type="ECO:0000313" key="2">
    <source>
        <dbReference type="EMBL" id="EGG07567.1"/>
    </source>
</evidence>
<accession>F4RIH6</accession>
<dbReference type="Gene3D" id="1.10.1410.10">
    <property type="match status" value="1"/>
</dbReference>
<proteinExistence type="predicted"/>
<reference evidence="3" key="1">
    <citation type="journal article" date="2011" name="Proc. Natl. Acad. Sci. U.S.A.">
        <title>Obligate biotrophy features unraveled by the genomic analysis of rust fungi.</title>
        <authorList>
            <person name="Duplessis S."/>
            <person name="Cuomo C.A."/>
            <person name="Lin Y.-C."/>
            <person name="Aerts A."/>
            <person name="Tisserant E."/>
            <person name="Veneault-Fourrey C."/>
            <person name="Joly D.L."/>
            <person name="Hacquard S."/>
            <person name="Amselem J."/>
            <person name="Cantarel B.L."/>
            <person name="Chiu R."/>
            <person name="Coutinho P.M."/>
            <person name="Feau N."/>
            <person name="Field M."/>
            <person name="Frey P."/>
            <person name="Gelhaye E."/>
            <person name="Goldberg J."/>
            <person name="Grabherr M.G."/>
            <person name="Kodira C.D."/>
            <person name="Kohler A."/>
            <person name="Kuees U."/>
            <person name="Lindquist E.A."/>
            <person name="Lucas S.M."/>
            <person name="Mago R."/>
            <person name="Mauceli E."/>
            <person name="Morin E."/>
            <person name="Murat C."/>
            <person name="Pangilinan J.L."/>
            <person name="Park R."/>
            <person name="Pearson M."/>
            <person name="Quesneville H."/>
            <person name="Rouhier N."/>
            <person name="Sakthikumar S."/>
            <person name="Salamov A.A."/>
            <person name="Schmutz J."/>
            <person name="Selles B."/>
            <person name="Shapiro H."/>
            <person name="Tanguay P."/>
            <person name="Tuskan G.A."/>
            <person name="Henrissat B."/>
            <person name="Van de Peer Y."/>
            <person name="Rouze P."/>
            <person name="Ellis J.G."/>
            <person name="Dodds P.N."/>
            <person name="Schein J.E."/>
            <person name="Zhong S."/>
            <person name="Hamelin R.C."/>
            <person name="Grigoriev I.V."/>
            <person name="Szabo L.J."/>
            <person name="Martin F."/>
        </authorList>
    </citation>
    <scope>NUCLEOTIDE SEQUENCE [LARGE SCALE GENOMIC DNA]</scope>
    <source>
        <strain evidence="3">98AG31 / pathotype 3-4-7</strain>
    </source>
</reference>
<dbReference type="Proteomes" id="UP000001072">
    <property type="component" value="Unassembled WGS sequence"/>
</dbReference>
<keyword evidence="3" id="KW-1185">Reference proteome</keyword>
<dbReference type="RefSeq" id="XP_007408899.1">
    <property type="nucleotide sequence ID" value="XM_007408837.1"/>
</dbReference>
<gene>
    <name evidence="2" type="ORF">MELLADRAFT_85381</name>
</gene>
<evidence type="ECO:0000256" key="1">
    <source>
        <dbReference type="SAM" id="Phobius"/>
    </source>
</evidence>
<dbReference type="EMBL" id="GL883103">
    <property type="protein sequence ID" value="EGG07567.1"/>
    <property type="molecule type" value="Genomic_DNA"/>
</dbReference>
<dbReference type="AlphaFoldDB" id="F4RIH6"/>
<keyword evidence="1" id="KW-0472">Membrane</keyword>
<keyword evidence="1" id="KW-1133">Transmembrane helix</keyword>